<dbReference type="SMART" id="SM01372">
    <property type="entry name" value="E2F_TDP"/>
    <property type="match status" value="1"/>
</dbReference>
<dbReference type="Gene3D" id="1.10.10.10">
    <property type="entry name" value="Winged helix-like DNA-binding domain superfamily/Winged helix DNA-binding domain"/>
    <property type="match status" value="1"/>
</dbReference>
<evidence type="ECO:0000256" key="1">
    <source>
        <dbReference type="ARBA" id="ARBA00004123"/>
    </source>
</evidence>
<evidence type="ECO:0000313" key="14">
    <source>
        <dbReference type="Proteomes" id="UP000317494"/>
    </source>
</evidence>
<dbReference type="Pfam" id="PF02319">
    <property type="entry name" value="WHD_E2F_TDP"/>
    <property type="match status" value="1"/>
</dbReference>
<organism evidence="13 15">
    <name type="scientific">Synchytrium endobioticum</name>
    <dbReference type="NCBI Taxonomy" id="286115"/>
    <lineage>
        <taxon>Eukaryota</taxon>
        <taxon>Fungi</taxon>
        <taxon>Fungi incertae sedis</taxon>
        <taxon>Chytridiomycota</taxon>
        <taxon>Chytridiomycota incertae sedis</taxon>
        <taxon>Chytridiomycetes</taxon>
        <taxon>Synchytriales</taxon>
        <taxon>Synchytriaceae</taxon>
        <taxon>Synchytrium</taxon>
    </lineage>
</organism>
<evidence type="ECO:0000256" key="9">
    <source>
        <dbReference type="SAM" id="MobiDB-lite"/>
    </source>
</evidence>
<keyword evidence="14" id="KW-1185">Reference proteome</keyword>
<dbReference type="FunFam" id="1.10.10.10:FF:000047">
    <property type="entry name" value="Transcription factor"/>
    <property type="match status" value="1"/>
</dbReference>
<dbReference type="VEuPathDB" id="FungiDB:SeMB42_g06232"/>
<feature type="domain" description="Transcription factor DP C-terminal" evidence="10">
    <location>
        <begin position="180"/>
        <end position="323"/>
    </location>
</feature>
<comment type="similarity">
    <text evidence="2 7">Belongs to the E2F/DP family.</text>
</comment>
<feature type="domain" description="E2F/DP family winged-helix DNA-binding" evidence="11">
    <location>
        <begin position="84"/>
        <end position="163"/>
    </location>
</feature>
<evidence type="ECO:0000256" key="7">
    <source>
        <dbReference type="RuleBase" id="RU003796"/>
    </source>
</evidence>
<dbReference type="STRING" id="286115.A0A507CQJ3"/>
<dbReference type="GO" id="GO:0005667">
    <property type="term" value="C:transcription regulator complex"/>
    <property type="evidence" value="ECO:0007669"/>
    <property type="project" value="InterPro"/>
</dbReference>
<dbReference type="SUPFAM" id="SSF144074">
    <property type="entry name" value="E2F-DP heterodimerization region"/>
    <property type="match status" value="1"/>
</dbReference>
<dbReference type="InterPro" id="IPR036388">
    <property type="entry name" value="WH-like_DNA-bd_sf"/>
</dbReference>
<dbReference type="PANTHER" id="PTHR12548:SF9">
    <property type="entry name" value="TRANSCRIPTION FACTOR DP"/>
    <property type="match status" value="1"/>
</dbReference>
<evidence type="ECO:0000256" key="5">
    <source>
        <dbReference type="ARBA" id="ARBA00023163"/>
    </source>
</evidence>
<evidence type="ECO:0000259" key="11">
    <source>
        <dbReference type="SMART" id="SM01372"/>
    </source>
</evidence>
<dbReference type="InterPro" id="IPR003316">
    <property type="entry name" value="E2F_WHTH_DNA-bd_dom"/>
</dbReference>
<dbReference type="GO" id="GO:0000977">
    <property type="term" value="F:RNA polymerase II transcription regulatory region sequence-specific DNA binding"/>
    <property type="evidence" value="ECO:0007669"/>
    <property type="project" value="TreeGrafter"/>
</dbReference>
<evidence type="ECO:0000256" key="4">
    <source>
        <dbReference type="ARBA" id="ARBA00023125"/>
    </source>
</evidence>
<dbReference type="EMBL" id="QEAN01000337">
    <property type="protein sequence ID" value="TPX39831.1"/>
    <property type="molecule type" value="Genomic_DNA"/>
</dbReference>
<dbReference type="SMART" id="SM01138">
    <property type="entry name" value="DP"/>
    <property type="match status" value="1"/>
</dbReference>
<keyword evidence="6 7" id="KW-0539">Nucleus</keyword>
<evidence type="ECO:0000259" key="10">
    <source>
        <dbReference type="SMART" id="SM01138"/>
    </source>
</evidence>
<comment type="subcellular location">
    <subcellularLocation>
        <location evidence="1 7">Nucleus</location>
    </subcellularLocation>
</comment>
<feature type="coiled-coil region" evidence="8">
    <location>
        <begin position="175"/>
        <end position="233"/>
    </location>
</feature>
<dbReference type="InterPro" id="IPR014889">
    <property type="entry name" value="Transc_factor_DP_C"/>
</dbReference>
<dbReference type="EMBL" id="QEAM01000326">
    <property type="protein sequence ID" value="TPX41350.1"/>
    <property type="molecule type" value="Genomic_DNA"/>
</dbReference>
<sequence>MNRFYLLYLAFCVPKKLGANLRDCLAYSPSTPCNFKCYGELGMNTVSAPSPPAASGSVQPTPPPAKVTKKPFVPSSVSDDDPLKNIKGLRHFSKMVADKVEAKGETTYNEVADELVVDFTHQAAQYGGRFDQKNIRRRVYDALNVLMAMDIIEKDKKFIRWIGMPTEPKPNSDGIKVEKQDLTELMERHAELQAAVEIEKREIHEKMIKESRLRQLAYQNEQIERERQLERERYSHEGSSYSLETHDQRIFLPFVLIQCPKTTNITIEEGSQKSEYMFTFSEPFTLHEDNEVIGHIGGFLSPINNVVSPAVPQLPALETSGSGSTCSPSACPSPAPTYQQVGGLVGYSLPPDYGYEQPFDATPTATDAFAASLATRLTSEKSLRQRQVTAGSELNTPMASVPASPRLSSSLGFHYYNPGSSHIPPPHHYPGTIGAPIHHHHYAMPAPQNPSKWTMMGVPYHPLASSSTSGTASGIGTPPSLSRVPSPHLFQPTYAYGAGPAGPC</sequence>
<dbReference type="PANTHER" id="PTHR12548">
    <property type="entry name" value="TRANSCRIPTION FACTOR DP"/>
    <property type="match status" value="1"/>
</dbReference>
<reference evidence="14 15" key="1">
    <citation type="journal article" date="2019" name="Sci. Rep.">
        <title>Comparative genomics of chytrid fungi reveal insights into the obligate biotrophic and pathogenic lifestyle of Synchytrium endobioticum.</title>
        <authorList>
            <person name="van de Vossenberg B.T.L.H."/>
            <person name="Warris S."/>
            <person name="Nguyen H.D.T."/>
            <person name="van Gent-Pelzer M.P.E."/>
            <person name="Joly D.L."/>
            <person name="van de Geest H.C."/>
            <person name="Bonants P.J.M."/>
            <person name="Smith D.S."/>
            <person name="Levesque C.A."/>
            <person name="van der Lee T.A.J."/>
        </authorList>
    </citation>
    <scope>NUCLEOTIDE SEQUENCE [LARGE SCALE GENOMIC DNA]</scope>
    <source>
        <strain evidence="13 15">LEV6574</strain>
        <strain evidence="12 14">MB42</strain>
    </source>
</reference>
<dbReference type="InterPro" id="IPR036390">
    <property type="entry name" value="WH_DNA-bd_sf"/>
</dbReference>
<dbReference type="InterPro" id="IPR015648">
    <property type="entry name" value="Transcrpt_fac_DP"/>
</dbReference>
<evidence type="ECO:0000256" key="3">
    <source>
        <dbReference type="ARBA" id="ARBA00023015"/>
    </source>
</evidence>
<dbReference type="GO" id="GO:0005634">
    <property type="term" value="C:nucleus"/>
    <property type="evidence" value="ECO:0007669"/>
    <property type="project" value="UniProtKB-SubCell"/>
</dbReference>
<evidence type="ECO:0000256" key="8">
    <source>
        <dbReference type="SAM" id="Coils"/>
    </source>
</evidence>
<keyword evidence="8" id="KW-0175">Coiled coil</keyword>
<evidence type="ECO:0000313" key="15">
    <source>
        <dbReference type="Proteomes" id="UP000320475"/>
    </source>
</evidence>
<name>A0A507CQJ3_9FUNG</name>
<evidence type="ECO:0000313" key="13">
    <source>
        <dbReference type="EMBL" id="TPX41350.1"/>
    </source>
</evidence>
<evidence type="ECO:0000256" key="6">
    <source>
        <dbReference type="ARBA" id="ARBA00023242"/>
    </source>
</evidence>
<dbReference type="Gene3D" id="1.20.140.80">
    <property type="entry name" value="Transcription factor DP"/>
    <property type="match status" value="1"/>
</dbReference>
<keyword evidence="5 7" id="KW-0804">Transcription</keyword>
<dbReference type="GO" id="GO:0000981">
    <property type="term" value="F:DNA-binding transcription factor activity, RNA polymerase II-specific"/>
    <property type="evidence" value="ECO:0007669"/>
    <property type="project" value="TreeGrafter"/>
</dbReference>
<dbReference type="InterPro" id="IPR038168">
    <property type="entry name" value="TF_DP_C_sf"/>
</dbReference>
<dbReference type="OrthoDB" id="552115at2759"/>
<evidence type="ECO:0008006" key="16">
    <source>
        <dbReference type="Google" id="ProtNLM"/>
    </source>
</evidence>
<dbReference type="AlphaFoldDB" id="A0A507CQJ3"/>
<accession>A0A507CQJ3</accession>
<dbReference type="Pfam" id="PF08781">
    <property type="entry name" value="DP"/>
    <property type="match status" value="1"/>
</dbReference>
<keyword evidence="4 7" id="KW-0238">DNA-binding</keyword>
<evidence type="ECO:0000313" key="12">
    <source>
        <dbReference type="EMBL" id="TPX39831.1"/>
    </source>
</evidence>
<feature type="region of interest" description="Disordered" evidence="9">
    <location>
        <begin position="49"/>
        <end position="78"/>
    </location>
</feature>
<dbReference type="InterPro" id="IPR037241">
    <property type="entry name" value="E2F-DP_heterodim"/>
</dbReference>
<keyword evidence="3 7" id="KW-0805">Transcription regulation</keyword>
<dbReference type="Proteomes" id="UP000317494">
    <property type="component" value="Unassembled WGS sequence"/>
</dbReference>
<evidence type="ECO:0000256" key="2">
    <source>
        <dbReference type="ARBA" id="ARBA00010940"/>
    </source>
</evidence>
<dbReference type="GO" id="GO:0051726">
    <property type="term" value="P:regulation of cell cycle"/>
    <property type="evidence" value="ECO:0007669"/>
    <property type="project" value="InterPro"/>
</dbReference>
<dbReference type="Proteomes" id="UP000320475">
    <property type="component" value="Unassembled WGS sequence"/>
</dbReference>
<dbReference type="SUPFAM" id="SSF46785">
    <property type="entry name" value="Winged helix' DNA-binding domain"/>
    <property type="match status" value="1"/>
</dbReference>
<proteinExistence type="inferred from homology"/>
<gene>
    <name evidence="13" type="ORF">SeLEV6574_g06134</name>
    <name evidence="12" type="ORF">SeMB42_g06232</name>
</gene>
<comment type="caution">
    <text evidence="13">The sequence shown here is derived from an EMBL/GenBank/DDBJ whole genome shotgun (WGS) entry which is preliminary data.</text>
</comment>
<protein>
    <recommendedName>
        <fullName evidence="16">E2F/DP family winged-helix DNA-binding domain-containing protein</fullName>
    </recommendedName>
</protein>